<keyword evidence="6" id="KW-0735">Signal-anchor</keyword>
<dbReference type="Proteomes" id="UP000283634">
    <property type="component" value="Unassembled WGS sequence"/>
</dbReference>
<keyword evidence="5 10" id="KW-0812">Transmembrane</keyword>
<evidence type="ECO:0000256" key="2">
    <source>
        <dbReference type="ARBA" id="ARBA00008661"/>
    </source>
</evidence>
<dbReference type="EC" id="2.4.1.-" evidence="10"/>
<evidence type="ECO:0000313" key="12">
    <source>
        <dbReference type="Proteomes" id="UP000283634"/>
    </source>
</evidence>
<gene>
    <name evidence="11" type="ORF">TraAM80_10141</name>
</gene>
<evidence type="ECO:0000256" key="10">
    <source>
        <dbReference type="RuleBase" id="RU363063"/>
    </source>
</evidence>
<dbReference type="Gene3D" id="3.90.550.50">
    <property type="match status" value="1"/>
</dbReference>
<keyword evidence="7 10" id="KW-1133">Transmembrane helix</keyword>
<evidence type="ECO:0000256" key="9">
    <source>
        <dbReference type="ARBA" id="ARBA00023136"/>
    </source>
</evidence>
<feature type="transmembrane region" description="Helical" evidence="10">
    <location>
        <begin position="88"/>
        <end position="115"/>
    </location>
</feature>
<keyword evidence="9 10" id="KW-0472">Membrane</keyword>
<dbReference type="EMBL" id="MKGL01000817">
    <property type="protein sequence ID" value="RNE95672.1"/>
    <property type="molecule type" value="Genomic_DNA"/>
</dbReference>
<feature type="transmembrane region" description="Helical" evidence="10">
    <location>
        <begin position="136"/>
        <end position="161"/>
    </location>
</feature>
<dbReference type="RefSeq" id="XP_029233358.1">
    <property type="nucleotide sequence ID" value="XM_029386785.1"/>
</dbReference>
<proteinExistence type="inferred from homology"/>
<feature type="transmembrane region" description="Helical" evidence="10">
    <location>
        <begin position="52"/>
        <end position="76"/>
    </location>
</feature>
<evidence type="ECO:0000256" key="8">
    <source>
        <dbReference type="ARBA" id="ARBA00023034"/>
    </source>
</evidence>
<dbReference type="PANTHER" id="PTHR11214">
    <property type="entry name" value="BETA-1,3-N-ACETYLGLUCOSAMINYLTRANSFERASE"/>
    <property type="match status" value="1"/>
</dbReference>
<evidence type="ECO:0000256" key="3">
    <source>
        <dbReference type="ARBA" id="ARBA00022676"/>
    </source>
</evidence>
<comment type="subcellular location">
    <subcellularLocation>
        <location evidence="1 10">Golgi apparatus membrane</location>
        <topology evidence="1 10">Single-pass type II membrane protein</topology>
    </subcellularLocation>
</comment>
<keyword evidence="8 10" id="KW-0333">Golgi apparatus</keyword>
<dbReference type="GO" id="GO:0000139">
    <property type="term" value="C:Golgi membrane"/>
    <property type="evidence" value="ECO:0007669"/>
    <property type="project" value="UniProtKB-SubCell"/>
</dbReference>
<dbReference type="GO" id="GO:0016758">
    <property type="term" value="F:hexosyltransferase activity"/>
    <property type="evidence" value="ECO:0007669"/>
    <property type="project" value="InterPro"/>
</dbReference>
<dbReference type="PANTHER" id="PTHR11214:SF351">
    <property type="entry name" value="BETA-1,3-GALACTOSYLTRANSFERASE PVG3"/>
    <property type="match status" value="1"/>
</dbReference>
<dbReference type="GeneID" id="40334074"/>
<evidence type="ECO:0000256" key="5">
    <source>
        <dbReference type="ARBA" id="ARBA00022692"/>
    </source>
</evidence>
<dbReference type="AlphaFoldDB" id="A0A3R7MUT0"/>
<comment type="similarity">
    <text evidence="2 10">Belongs to the glycosyltransferase 31 family.</text>
</comment>
<evidence type="ECO:0000256" key="1">
    <source>
        <dbReference type="ARBA" id="ARBA00004323"/>
    </source>
</evidence>
<reference evidence="11 12" key="1">
    <citation type="journal article" date="2018" name="BMC Genomics">
        <title>Genomic comparison of Trypanosoma conorhini and Trypanosoma rangeli to Trypanosoma cruzi strains of high and low virulence.</title>
        <authorList>
            <person name="Bradwell K.R."/>
            <person name="Koparde V.N."/>
            <person name="Matveyev A.V."/>
            <person name="Serrano M.G."/>
            <person name="Alves J.M."/>
            <person name="Parikh H."/>
            <person name="Huang B."/>
            <person name="Lee V."/>
            <person name="Espinosa-Alvarez O."/>
            <person name="Ortiz P.A."/>
            <person name="Costa-Martins A.G."/>
            <person name="Teixeira M.M."/>
            <person name="Buck G.A."/>
        </authorList>
    </citation>
    <scope>NUCLEOTIDE SEQUENCE [LARGE SCALE GENOMIC DNA]</scope>
    <source>
        <strain evidence="11 12">AM80</strain>
    </source>
</reference>
<comment type="caution">
    <text evidence="10">Lacks conserved residue(s) required for the propagation of feature annotation.</text>
</comment>
<protein>
    <recommendedName>
        <fullName evidence="10">Hexosyltransferase</fullName>
        <ecNumber evidence="10">2.4.1.-</ecNumber>
    </recommendedName>
</protein>
<dbReference type="OrthoDB" id="245092at2759"/>
<organism evidence="11 12">
    <name type="scientific">Trypanosoma rangeli</name>
    <dbReference type="NCBI Taxonomy" id="5698"/>
    <lineage>
        <taxon>Eukaryota</taxon>
        <taxon>Discoba</taxon>
        <taxon>Euglenozoa</taxon>
        <taxon>Kinetoplastea</taxon>
        <taxon>Metakinetoplastina</taxon>
        <taxon>Trypanosomatida</taxon>
        <taxon>Trypanosomatidae</taxon>
        <taxon>Trypanosoma</taxon>
        <taxon>Herpetosoma</taxon>
    </lineage>
</organism>
<keyword evidence="4 11" id="KW-0808">Transferase</keyword>
<evidence type="ECO:0000313" key="11">
    <source>
        <dbReference type="EMBL" id="RNE95672.1"/>
    </source>
</evidence>
<evidence type="ECO:0000256" key="7">
    <source>
        <dbReference type="ARBA" id="ARBA00022989"/>
    </source>
</evidence>
<evidence type="ECO:0000256" key="6">
    <source>
        <dbReference type="ARBA" id="ARBA00022968"/>
    </source>
</evidence>
<accession>A0A3R7MUT0</accession>
<dbReference type="OMA" id="IYHISEV"/>
<sequence>MFLPRARLVVKAAPELRDCAEARRLRWCEGVVWVRYVQIVVSPEELPLEPTALVLLPVAVHDFCTAVLALSVAYFFPRSSHCCGLSFFFLFSAALLALVACVFLHVPLFAFVWRLTPAAAMPRRRLLITKRTLTRVALLLFLFIAVTTLLSFSFDTAFYGAAGPYSSCHPLAAAADDAALAHIPRSVVDTWGRRHYLIVLGIPSVDDEIKRRRRNLQRSTCWRFPGVATRANDFTGAMLVLYVLGRHPAHGYNYSAALQEEAAQWHDVVALPMNEGRVMTRKTGDDDWGIEAAMAVSRKTYMWFDLALRLFPTASYIAKGDDDIFLQVPRFLVNLRLLPRRGIYMGSQFLLPASEKDESKGVFFMIGWCYTLSRDLAEALVSYKPLQRLVYLPYSKEQEDEIFSINMDHEDIMVGRVLLQEVKPQPLVNVRAFDCLFGNIRNNTGHSQVMPSSICLHHVREDDYAALMARFGHDTSPFPLRVERISKELFHLLCN</sequence>
<comment type="caution">
    <text evidence="11">The sequence shown here is derived from an EMBL/GenBank/DDBJ whole genome shotgun (WGS) entry which is preliminary data.</text>
</comment>
<keyword evidence="12" id="KW-1185">Reference proteome</keyword>
<dbReference type="VEuPathDB" id="TriTrypDB:TRSC58_06453"/>
<keyword evidence="3 10" id="KW-0328">Glycosyltransferase</keyword>
<evidence type="ECO:0000256" key="4">
    <source>
        <dbReference type="ARBA" id="ARBA00022679"/>
    </source>
</evidence>
<name>A0A3R7MUT0_TRYRA</name>
<dbReference type="InterPro" id="IPR002659">
    <property type="entry name" value="Glyco_trans_31"/>
</dbReference>